<sequence length="119" mass="13292">MAAKDELGRAGEELAVAELERSGLIVLDRNWRCREGELDIVATDGHGTAVFCEVKTRRGVGYGTPMESVTPGKRRRLRRLAQLWLAGHRTPWVSTRFDVVGILWPLGGDPVLDHRIEAF</sequence>
<reference evidence="3" key="1">
    <citation type="submission" date="2021-01" db="EMBL/GenBank/DDBJ databases">
        <title>KCTC 19127 draft genome.</title>
        <authorList>
            <person name="An D."/>
        </authorList>
    </citation>
    <scope>NUCLEOTIDE SEQUENCE</scope>
    <source>
        <strain evidence="3">KCTC 19127</strain>
    </source>
</reference>
<dbReference type="AlphaFoldDB" id="A0A938YNL0"/>
<evidence type="ECO:0000256" key="2">
    <source>
        <dbReference type="HAMAP-Rule" id="MF_00048"/>
    </source>
</evidence>
<keyword evidence="4" id="KW-1185">Reference proteome</keyword>
<evidence type="ECO:0000256" key="1">
    <source>
        <dbReference type="ARBA" id="ARBA00006738"/>
    </source>
</evidence>
<dbReference type="InterPro" id="IPR011856">
    <property type="entry name" value="tRNA_endonuc-like_dom_sf"/>
</dbReference>
<comment type="similarity">
    <text evidence="1 2">Belongs to the UPF0102 family.</text>
</comment>
<proteinExistence type="inferred from homology"/>
<dbReference type="GO" id="GO:0003676">
    <property type="term" value="F:nucleic acid binding"/>
    <property type="evidence" value="ECO:0007669"/>
    <property type="project" value="InterPro"/>
</dbReference>
<dbReference type="RefSeq" id="WP_205256433.1">
    <property type="nucleotide sequence ID" value="NZ_BAAAPV010000003.1"/>
</dbReference>
<dbReference type="NCBIfam" id="NF009150">
    <property type="entry name" value="PRK12497.1-3"/>
    <property type="match status" value="1"/>
</dbReference>
<dbReference type="CDD" id="cd20736">
    <property type="entry name" value="PoNe_Nuclease"/>
    <property type="match status" value="1"/>
</dbReference>
<organism evidence="3 4">
    <name type="scientific">Nakamurella flavida</name>
    <dbReference type="NCBI Taxonomy" id="363630"/>
    <lineage>
        <taxon>Bacteria</taxon>
        <taxon>Bacillati</taxon>
        <taxon>Actinomycetota</taxon>
        <taxon>Actinomycetes</taxon>
        <taxon>Nakamurellales</taxon>
        <taxon>Nakamurellaceae</taxon>
        <taxon>Nakamurella</taxon>
    </lineage>
</organism>
<dbReference type="EMBL" id="JAERWL010000006">
    <property type="protein sequence ID" value="MBM9476140.1"/>
    <property type="molecule type" value="Genomic_DNA"/>
</dbReference>
<dbReference type="PANTHER" id="PTHR34039:SF1">
    <property type="entry name" value="UPF0102 PROTEIN YRAN"/>
    <property type="match status" value="1"/>
</dbReference>
<dbReference type="Gene3D" id="3.40.1350.10">
    <property type="match status" value="1"/>
</dbReference>
<gene>
    <name evidence="3" type="ORF">JL107_06760</name>
</gene>
<evidence type="ECO:0000313" key="3">
    <source>
        <dbReference type="EMBL" id="MBM9476140.1"/>
    </source>
</evidence>
<dbReference type="NCBIfam" id="NF009154">
    <property type="entry name" value="PRK12497.3-3"/>
    <property type="match status" value="1"/>
</dbReference>
<dbReference type="Proteomes" id="UP000663801">
    <property type="component" value="Unassembled WGS sequence"/>
</dbReference>
<dbReference type="InterPro" id="IPR003509">
    <property type="entry name" value="UPF0102_YraN-like"/>
</dbReference>
<dbReference type="SUPFAM" id="SSF52980">
    <property type="entry name" value="Restriction endonuclease-like"/>
    <property type="match status" value="1"/>
</dbReference>
<dbReference type="HAMAP" id="MF_00048">
    <property type="entry name" value="UPF0102"/>
    <property type="match status" value="1"/>
</dbReference>
<protein>
    <recommendedName>
        <fullName evidence="2">UPF0102 protein JL107_06760</fullName>
    </recommendedName>
</protein>
<dbReference type="Pfam" id="PF02021">
    <property type="entry name" value="UPF0102"/>
    <property type="match status" value="1"/>
</dbReference>
<evidence type="ECO:0000313" key="4">
    <source>
        <dbReference type="Proteomes" id="UP000663801"/>
    </source>
</evidence>
<dbReference type="PANTHER" id="PTHR34039">
    <property type="entry name" value="UPF0102 PROTEIN YRAN"/>
    <property type="match status" value="1"/>
</dbReference>
<comment type="caution">
    <text evidence="3">The sequence shown here is derived from an EMBL/GenBank/DDBJ whole genome shotgun (WGS) entry which is preliminary data.</text>
</comment>
<accession>A0A938YNL0</accession>
<name>A0A938YNL0_9ACTN</name>
<dbReference type="InterPro" id="IPR011335">
    <property type="entry name" value="Restrct_endonuc-II-like"/>
</dbReference>
<dbReference type="NCBIfam" id="TIGR00252">
    <property type="entry name" value="YraN family protein"/>
    <property type="match status" value="1"/>
</dbReference>